<dbReference type="InterPro" id="IPR017808">
    <property type="entry name" value="EgtC"/>
</dbReference>
<dbReference type="EMBL" id="SKBU01000006">
    <property type="protein sequence ID" value="TCJ20036.1"/>
    <property type="molecule type" value="Genomic_DNA"/>
</dbReference>
<dbReference type="HAMAP" id="MF_02036">
    <property type="entry name" value="EgtC"/>
    <property type="match status" value="1"/>
</dbReference>
<dbReference type="EC" id="3.5.1.118" evidence="1"/>
<dbReference type="InterPro" id="IPR032889">
    <property type="entry name" value="EgtC_Actinobacteria"/>
</dbReference>
<comment type="function">
    <text evidence="1">Catalyzes the hydrolysis of the gamma-glutamyl amide bond of hercynyl-gamma-L-glutamyl-L-cysteine sulfoxide to produce hercynylcysteine sulfoxide, a step in the biosynthesis pathway of ergothioneine.</text>
</comment>
<dbReference type="Gene3D" id="3.60.20.10">
    <property type="entry name" value="Glutamine Phosphoribosylpyrophosphate, subunit 1, domain 1"/>
    <property type="match status" value="1"/>
</dbReference>
<evidence type="ECO:0000259" key="2">
    <source>
        <dbReference type="PROSITE" id="PS51278"/>
    </source>
</evidence>
<dbReference type="CDD" id="cd01908">
    <property type="entry name" value="YafJ"/>
    <property type="match status" value="1"/>
</dbReference>
<protein>
    <recommendedName>
        <fullName evidence="1">Gamma-glutamyl-hercynylcysteine sulfoxide hydrolase</fullName>
        <ecNumber evidence="1">3.5.1.118</ecNumber>
    </recommendedName>
    <alternativeName>
        <fullName evidence="1">Gamma-glutamyl hercynylcysteine S-oxide hydrolase</fullName>
    </alternativeName>
</protein>
<reference evidence="3 4" key="1">
    <citation type="submission" date="2019-03" db="EMBL/GenBank/DDBJ databases">
        <title>Whole genome sequence of a novel Rubrobacter taiwanensis strain, isolated from Yellowstone National Park.</title>
        <authorList>
            <person name="Freed S."/>
            <person name="Ramaley R.F."/>
            <person name="Kyndt J.A."/>
        </authorList>
    </citation>
    <scope>NUCLEOTIDE SEQUENCE [LARGE SCALE GENOMIC DNA]</scope>
    <source>
        <strain evidence="3 4">Yellowstone</strain>
    </source>
</reference>
<name>A0A4R1BRV6_9ACTN</name>
<dbReference type="RefSeq" id="WP_132688560.1">
    <property type="nucleotide sequence ID" value="NZ_SKBU01000006.1"/>
</dbReference>
<dbReference type="PANTHER" id="PTHR43187">
    <property type="entry name" value="GLUTAMINE AMIDOTRANSFERASE DUG3-RELATED"/>
    <property type="match status" value="1"/>
</dbReference>
<dbReference type="InterPro" id="IPR029055">
    <property type="entry name" value="Ntn_hydrolases_N"/>
</dbReference>
<evidence type="ECO:0000313" key="4">
    <source>
        <dbReference type="Proteomes" id="UP000295244"/>
    </source>
</evidence>
<keyword evidence="1" id="KW-0315">Glutamine amidotransferase</keyword>
<gene>
    <name evidence="1 3" type="primary">egtC</name>
    <name evidence="3" type="ORF">E0L93_03580</name>
</gene>
<dbReference type="OrthoDB" id="9804310at2"/>
<dbReference type="UniPathway" id="UPA01014"/>
<keyword evidence="1" id="KW-0378">Hydrolase</keyword>
<evidence type="ECO:0000256" key="1">
    <source>
        <dbReference type="HAMAP-Rule" id="MF_02036"/>
    </source>
</evidence>
<dbReference type="GO" id="GO:0016811">
    <property type="term" value="F:hydrolase activity, acting on carbon-nitrogen (but not peptide) bonds, in linear amides"/>
    <property type="evidence" value="ECO:0007669"/>
    <property type="project" value="UniProtKB-UniRule"/>
</dbReference>
<comment type="catalytic activity">
    <reaction evidence="1">
        <text>gamma-L-glutamyl-hercynylcysteine S-oxide + H2O = S-(hercyn-2-yl)-L-cysteine S-oxide + L-glutamate</text>
        <dbReference type="Rhea" id="RHEA:42684"/>
        <dbReference type="ChEBI" id="CHEBI:15377"/>
        <dbReference type="ChEBI" id="CHEBI:29985"/>
        <dbReference type="ChEBI" id="CHEBI:82703"/>
        <dbReference type="ChEBI" id="CHEBI:82706"/>
        <dbReference type="EC" id="3.5.1.118"/>
    </reaction>
</comment>
<dbReference type="AlphaFoldDB" id="A0A4R1BRV6"/>
<dbReference type="PROSITE" id="PS51278">
    <property type="entry name" value="GATASE_TYPE_2"/>
    <property type="match status" value="1"/>
</dbReference>
<accession>A0A4R1BRV6</accession>
<sequence length="268" mass="28985">MCRFAAYLGEGETSLASLALEPEHSLLRQSYAPREMRSGVVNADGFGAGWYAPEIDDEPAVYTSVRPIWADRSFASIGRKILARCIFAALRNATPGLPAEESGVPPFASGRLLFMHNGAIRDFRNTAIRRLRRELSDEAYAGLLGVSDSETIFALLADRVREGRPLEEAAAQTVRRVAKLCSGTPAALNLAVTDGRAMVFTRYSEPGPGNSLYVLEDGAAFPEAVVVASEPLDSDPGWRAVPDRHVLAVDGKRGVALRALDAEGRTRR</sequence>
<proteinExistence type="inferred from homology"/>
<comment type="caution">
    <text evidence="3">The sequence shown here is derived from an EMBL/GenBank/DDBJ whole genome shotgun (WGS) entry which is preliminary data.</text>
</comment>
<dbReference type="NCBIfam" id="TIGR03442">
    <property type="entry name" value="ergothioneine biosynthesis protein EgtC"/>
    <property type="match status" value="1"/>
</dbReference>
<dbReference type="InterPro" id="IPR017932">
    <property type="entry name" value="GATase_2_dom"/>
</dbReference>
<dbReference type="GO" id="GO:0052699">
    <property type="term" value="P:ergothioneine biosynthetic process"/>
    <property type="evidence" value="ECO:0007669"/>
    <property type="project" value="UniProtKB-UniRule"/>
</dbReference>
<dbReference type="Proteomes" id="UP000295244">
    <property type="component" value="Unassembled WGS sequence"/>
</dbReference>
<evidence type="ECO:0000313" key="3">
    <source>
        <dbReference type="EMBL" id="TCJ20036.1"/>
    </source>
</evidence>
<comment type="pathway">
    <text evidence="1">Amino-acid biosynthesis; ergothioneine biosynthesis.</text>
</comment>
<keyword evidence="4" id="KW-1185">Reference proteome</keyword>
<organism evidence="3 4">
    <name type="scientific">Rubrobacter taiwanensis</name>
    <dbReference type="NCBI Taxonomy" id="185139"/>
    <lineage>
        <taxon>Bacteria</taxon>
        <taxon>Bacillati</taxon>
        <taxon>Actinomycetota</taxon>
        <taxon>Rubrobacteria</taxon>
        <taxon>Rubrobacterales</taxon>
        <taxon>Rubrobacteraceae</taxon>
        <taxon>Rubrobacter</taxon>
    </lineage>
</organism>
<dbReference type="InterPro" id="IPR052373">
    <property type="entry name" value="Gamma-glu_amide_hydrolase"/>
</dbReference>
<dbReference type="PANTHER" id="PTHR43187:SF2">
    <property type="entry name" value="GAMMA-GLUTAMYL-HERCYNYLCYSTEINE SULFOXIDE HYDROLASE"/>
    <property type="match status" value="1"/>
</dbReference>
<feature type="domain" description="Glutamine amidotransferase type-2" evidence="2">
    <location>
        <begin position="2"/>
        <end position="268"/>
    </location>
</feature>
<dbReference type="SUPFAM" id="SSF56235">
    <property type="entry name" value="N-terminal nucleophile aminohydrolases (Ntn hydrolases)"/>
    <property type="match status" value="1"/>
</dbReference>
<dbReference type="Pfam" id="PF13522">
    <property type="entry name" value="GATase_6"/>
    <property type="match status" value="1"/>
</dbReference>